<evidence type="ECO:0008006" key="3">
    <source>
        <dbReference type="Google" id="ProtNLM"/>
    </source>
</evidence>
<name>E6U6B9_ETHHY</name>
<dbReference type="eggNOG" id="ENOG5032ZWQ">
    <property type="taxonomic scope" value="Bacteria"/>
</dbReference>
<dbReference type="Proteomes" id="UP000001551">
    <property type="component" value="Chromosome"/>
</dbReference>
<sequence>MWTVIYMAQTKESVLKVQELLSAANLAVRVRPVGGGAEDGYFEILVPETEAQLAHTILIKNGY</sequence>
<dbReference type="EMBL" id="CP002400">
    <property type="protein sequence ID" value="ADU26886.1"/>
    <property type="molecule type" value="Genomic_DNA"/>
</dbReference>
<evidence type="ECO:0000313" key="1">
    <source>
        <dbReference type="EMBL" id="ADU26886.1"/>
    </source>
</evidence>
<accession>E6U6B9</accession>
<gene>
    <name evidence="1" type="ordered locus">Ethha_1346</name>
</gene>
<dbReference type="KEGG" id="eha:Ethha_1346"/>
<reference evidence="1 2" key="1">
    <citation type="submission" date="2010-12" db="EMBL/GenBank/DDBJ databases">
        <title>Complete sequence of Ethanoligenens harbinense YUAN-3.</title>
        <authorList>
            <person name="Lucas S."/>
            <person name="Copeland A."/>
            <person name="Lapidus A."/>
            <person name="Cheng J.-F."/>
            <person name="Bruce D."/>
            <person name="Goodwin L."/>
            <person name="Pitluck S."/>
            <person name="Chertkov O."/>
            <person name="Misra M."/>
            <person name="Detter J.C."/>
            <person name="Han C."/>
            <person name="Tapia R."/>
            <person name="Land M."/>
            <person name="Hauser L."/>
            <person name="Jeffries C."/>
            <person name="Kyrpides N."/>
            <person name="Ivanova N."/>
            <person name="Mikhailova N."/>
            <person name="Wang A."/>
            <person name="Mouttaki H."/>
            <person name="He Z."/>
            <person name="Zhou J."/>
            <person name="Hemme C.L."/>
            <person name="Woyke T."/>
        </authorList>
    </citation>
    <scope>NUCLEOTIDE SEQUENCE [LARGE SCALE GENOMIC DNA]</scope>
    <source>
        <strain evidence="2">DSM 18485 / JCM 12961 / CGMCC 1.5033 / YUAN-3</strain>
    </source>
</reference>
<evidence type="ECO:0000313" key="2">
    <source>
        <dbReference type="Proteomes" id="UP000001551"/>
    </source>
</evidence>
<dbReference type="AlphaFoldDB" id="E6U6B9"/>
<keyword evidence="2" id="KW-1185">Reference proteome</keyword>
<proteinExistence type="predicted"/>
<organism evidence="1 2">
    <name type="scientific">Ethanoligenens harbinense (strain DSM 18485 / JCM 12961 / CGMCC 1.5033 / YUAN-3)</name>
    <dbReference type="NCBI Taxonomy" id="663278"/>
    <lineage>
        <taxon>Bacteria</taxon>
        <taxon>Bacillati</taxon>
        <taxon>Bacillota</taxon>
        <taxon>Clostridia</taxon>
        <taxon>Eubacteriales</taxon>
        <taxon>Oscillospiraceae</taxon>
        <taxon>Ethanoligenens</taxon>
    </lineage>
</organism>
<dbReference type="STRING" id="663278.Ethha_1346"/>
<dbReference type="RefSeq" id="WP_013485241.1">
    <property type="nucleotide sequence ID" value="NC_014828.1"/>
</dbReference>
<dbReference type="HOGENOM" id="CLU_207049_0_0_9"/>
<protein>
    <recommendedName>
        <fullName evidence="3">Glutamate decarboxylase</fullName>
    </recommendedName>
</protein>